<gene>
    <name evidence="3" type="primary">Contig11065.g11833</name>
    <name evidence="3" type="ORF">STYLEM_15016</name>
</gene>
<accession>A0A078AV92</accession>
<dbReference type="Proteomes" id="UP000039865">
    <property type="component" value="Unassembled WGS sequence"/>
</dbReference>
<feature type="coiled-coil region" evidence="1">
    <location>
        <begin position="128"/>
        <end position="155"/>
    </location>
</feature>
<feature type="coiled-coil region" evidence="1">
    <location>
        <begin position="1000"/>
        <end position="1048"/>
    </location>
</feature>
<dbReference type="EMBL" id="CCKQ01014174">
    <property type="protein sequence ID" value="CDW85926.1"/>
    <property type="molecule type" value="Genomic_DNA"/>
</dbReference>
<evidence type="ECO:0000313" key="4">
    <source>
        <dbReference type="Proteomes" id="UP000039865"/>
    </source>
</evidence>
<sequence>MRSSSQPGSRIPRFEDVLQERLHKQSELQRKFIDMPMIEESSKTYKELCDGLIPQEDFFIDQLLDISSKFHGHYMTKMLKQVKAEKENLDKTTKEQTSQIKMLVDQVNIKHKEFEKSQEELDISSKQNKIKEAIIEKLKKELEDYKNQNFNLQIDYASNSGSEKVSSTLIDKLKEAYEAQITAQLDELTQKDRTLNEKSEEILQLQLELNLAKQSSQSLEHRNSEKQRFEENIEITYKSKIEQLQKILDSNTTLIQQYQQRDSATETTLQFQIEQEQKYVELMQQYHMLETDWKNMETYIRGLNDYQAHVEGKYSMLLEEYQQLILSRDHEEDYGKNQLSVEQEKNYQELISLKDEEINLLKEDKSKKESMIMGLNVKIQQLNKIQEEYDQLQQINTQVNQVKTTYQQELGMKDIMIQEIEQKLKRVQSQGSSQKQEKDREVQELQKTRDLNQKLIVQLEKQLKEMETKQSKSVKISSERDRLKKENEQLHQQIEQQMKLLELKEKEFDEVKKLKQAETKEIQKLKQEINGLKQELQVAQEKSQNDQEDQNHELESDLNELEFYLQELKEVKERIFNSVMTTKQIFNPLQSRMSSESQISPGMNEDFYINLQDSRSVTHSVKYLFQSIKEVIRKELEHLIIINQQVLDVQNNAQDKPEQHLNSPQAQSIYPQQSVDRAISRLKSLFESVSHQGSTADLRLDSNGNMISNNQTSNDVESTDDIEQIAEHVVVTYELMQEENRLLLKEREYYYEQNLKKLVKENEDLRLEVLKLKDQVMSLKSIESLRLQEFERHLYEKQNHDFLSFADQNEQLLQRNIQLQNEQRQLIQQIEAQAEINQRLMEENQYLKRNKRGGEEEANNGRHTVRECMITRSKVSSPDRVLSNKRSDSKNIPFTKRGGAPHNCSSRNIDDGQQKRVPTNRSNHNTGHSPAPRTSQTRPVVNHNYSDLKSPLLNHNKKLDQNKYSSTNSTTQLANVLTQQYSQQQSSSQNTIYASNRVTYRQNDDENDKLNSLIEDYRRENERCTQKIQELQDKLHTTSRKYKNKDEKNLNNTETLNSNWQNTNNSFKALSNNESMGNYSQNNQLYSDIHPQRLTTGPISQSTQNLQHLALNTNNNSQNIYMQSNNTLPEKETQQLLHKQQDYSPQRLMSANSNSSGISQGNLSQNQQYQNNIASLKHNNQSQSTSMLNNTNPIPNNYPSSFLFGSQQQLDQSVNHSGVYKREKAPVSSVIETSKNITKAKQIVNSNNTRSTGRLLK</sequence>
<name>A0A078AV92_STYLE</name>
<proteinExistence type="predicted"/>
<keyword evidence="1" id="KW-0175">Coiled coil</keyword>
<feature type="compositionally biased region" description="Polar residues" evidence="2">
    <location>
        <begin position="916"/>
        <end position="947"/>
    </location>
</feature>
<dbReference type="AlphaFoldDB" id="A0A078AV92"/>
<protein>
    <submittedName>
        <fullName evidence="3">Uncharacterized protein</fullName>
    </submittedName>
</protein>
<feature type="region of interest" description="Disordered" evidence="2">
    <location>
        <begin position="1181"/>
        <end position="1203"/>
    </location>
</feature>
<keyword evidence="4" id="KW-1185">Reference proteome</keyword>
<reference evidence="3 4" key="1">
    <citation type="submission" date="2014-06" db="EMBL/GenBank/DDBJ databases">
        <authorList>
            <person name="Swart Estienne"/>
        </authorList>
    </citation>
    <scope>NUCLEOTIDE SEQUENCE [LARGE SCALE GENOMIC DNA]</scope>
    <source>
        <strain evidence="3 4">130c</strain>
    </source>
</reference>
<evidence type="ECO:0000256" key="1">
    <source>
        <dbReference type="SAM" id="Coils"/>
    </source>
</evidence>
<evidence type="ECO:0000313" key="3">
    <source>
        <dbReference type="EMBL" id="CDW85926.1"/>
    </source>
</evidence>
<feature type="coiled-coil region" evidence="1">
    <location>
        <begin position="755"/>
        <end position="782"/>
    </location>
</feature>
<feature type="region of interest" description="Disordered" evidence="2">
    <location>
        <begin position="851"/>
        <end position="954"/>
    </location>
</feature>
<organism evidence="3 4">
    <name type="scientific">Stylonychia lemnae</name>
    <name type="common">Ciliate</name>
    <dbReference type="NCBI Taxonomy" id="5949"/>
    <lineage>
        <taxon>Eukaryota</taxon>
        <taxon>Sar</taxon>
        <taxon>Alveolata</taxon>
        <taxon>Ciliophora</taxon>
        <taxon>Intramacronucleata</taxon>
        <taxon>Spirotrichea</taxon>
        <taxon>Stichotrichia</taxon>
        <taxon>Sporadotrichida</taxon>
        <taxon>Oxytrichidae</taxon>
        <taxon>Stylonychinae</taxon>
        <taxon>Stylonychia</taxon>
    </lineage>
</organism>
<evidence type="ECO:0000256" key="2">
    <source>
        <dbReference type="SAM" id="MobiDB-lite"/>
    </source>
</evidence>
<dbReference type="InParanoid" id="A0A078AV92"/>
<feature type="coiled-coil region" evidence="1">
    <location>
        <begin position="188"/>
        <end position="261"/>
    </location>
</feature>
<feature type="coiled-coil region" evidence="1">
    <location>
        <begin position="375"/>
        <end position="574"/>
    </location>
</feature>